<proteinExistence type="predicted"/>
<evidence type="ECO:0000313" key="1">
    <source>
        <dbReference type="EMBL" id="WEV84051.1"/>
    </source>
</evidence>
<sequence length="235" mass="26636">MQTKEYNSQLEALEEELRLMLPALLQEQAQDLIEEYLLGVTELADEATVVSLQYYEELKPRSLYVPEPYVDESLEPRLRRTVQYAVSEASPDAESILNGAGIRAIRDQSRSTLITNVEVEGGRWGRIPAADACGFCRLLGVRGPVYKSQNAAMASHNNCRCQVGVERPGMSYTRPKYMAGWNDEYEAAKSRVSERRQRQSLKNIVREWNKMIRHPEEFAKGLNPAELDIVNLDAA</sequence>
<evidence type="ECO:0000313" key="2">
    <source>
        <dbReference type="Proteomes" id="UP000015553"/>
    </source>
</evidence>
<keyword evidence="1" id="KW-0645">Protease</keyword>
<gene>
    <name evidence="1" type="primary">7</name>
    <name evidence="1" type="ORF">PBI_MUDDY_7</name>
</gene>
<dbReference type="EMBL" id="KF024728">
    <property type="protein sequence ID" value="WEV84051.1"/>
    <property type="molecule type" value="Genomic_DNA"/>
</dbReference>
<organism evidence="1 2">
    <name type="scientific">Mycobacterium phage Muddy</name>
    <dbReference type="NCBI Taxonomy" id="1340829"/>
    <lineage>
        <taxon>Viruses</taxon>
        <taxon>Duplodnaviria</taxon>
        <taxon>Heunggongvirae</taxon>
        <taxon>Uroviricota</taxon>
        <taxon>Caudoviricetes</taxon>
        <taxon>Mapvirus</taxon>
        <taxon>Mapvirus muddy</taxon>
    </lineage>
</organism>
<dbReference type="Proteomes" id="UP000015553">
    <property type="component" value="Segment"/>
</dbReference>
<protein>
    <submittedName>
        <fullName evidence="1">Capsid maturation protease</fullName>
    </submittedName>
</protein>
<name>A0ACD4QA24_9CAUD</name>
<keyword evidence="1" id="KW-0378">Hydrolase</keyword>
<keyword evidence="2" id="KW-1185">Reference proteome</keyword>
<reference evidence="1" key="1">
    <citation type="submission" date="2013-05" db="EMBL/GenBank/DDBJ databases">
        <authorList>
            <person name="Govender V.S."/>
            <person name="Mchunu L.V."/>
            <person name="Naicker R.N."/>
            <person name="Sha K.I."/>
            <person name="Zinyembe F."/>
            <person name="Pillay B."/>
            <person name="Larsen M.H."/>
            <person name="Rubin E.J."/>
            <person name="Kasprowicz V.O."/>
            <person name="Bishai W.R."/>
            <person name="Bowman C.A."/>
            <person name="Russell D.A."/>
            <person name="Jacobs-Sera D."/>
            <person name="Hendrix R.W."/>
            <person name="Hatfull G.F."/>
        </authorList>
    </citation>
    <scope>NUCLEOTIDE SEQUENCE</scope>
</reference>
<accession>A0ACD4QA24</accession>